<dbReference type="SMART" id="SM00179">
    <property type="entry name" value="EGF_CA"/>
    <property type="match status" value="2"/>
</dbReference>
<name>A0A914XX63_9BILA</name>
<proteinExistence type="predicted"/>
<dbReference type="Proteomes" id="UP000887577">
    <property type="component" value="Unplaced"/>
</dbReference>
<keyword evidence="3" id="KW-0245">EGF-like domain</keyword>
<dbReference type="PROSITE" id="PS01186">
    <property type="entry name" value="EGF_2"/>
    <property type="match status" value="3"/>
</dbReference>
<sequence length="798" mass="88300">MTLLESALGLIGYSSGLKLTRVRCNCPDNTSGKNCETILSCLDENPCGIDAECIVYKHNKTCQCPPGYTGDAYSTCTLRTKMASLWGDPHFTTFDGTTFNYMGTCPYYLMKACDSSIDFSVQATSTILTKWNYNTLTKSLVFKTQGHDFSVDENMLFYFDNNVANTPYYYPAKLNATVIVTKPSDTVIIQDVITQAVITFKYLINVNVSISTGTVTVPLTPFFYGHNAMCGLFGNIDDICHNDIRASNGTVLTVSNCTIGSNETVASYMDTWVFNSTVNNCIEGQVFFNSTIQSTNCNITLAQQKCDLIRQAIDGLGPFGACEAMGNTTVDKLYHDCTYDICNTQTQCDTLDKFAKLCLITLPFANIDNWRTSTFCPYVCPPYSHYSLKTPTCQKSCSDVNYVNATICQEAYHEGCICDPGYYYDSNGQQEGFEFVCRPLDECGCVGSNGNYFSPNSHWLDANCTTAYQCFDGNLTSVPVSCSINGQCSNISGNPVCECLPGYNGNGYNCSDIDECADSKICSANINQGVCTNLPGTYNCTCFSPYTGPQCTEYTPSRHCADLQLFHGITENGVYSVSIGADYTLELTNDQLNWTQVYCDMENADGGWTLMAHGNNTVGKTYAEYVEGFGDVSNADIWLGLENIHIMSKLTASLRVVIESCPQDNAPIVDCTYESFGITDSSNQYAIFINSTCQSNTNDTTNIPEGWITWTSPLGPSFTAFDTYDPNNCSEQFYKTGWWFNGRSCGHANLNGLHFFCDFVDNDGSKDYGLIWNRNSVKDAHMFLRPKGFPHYDPRYNH</sequence>
<dbReference type="InterPro" id="IPR001881">
    <property type="entry name" value="EGF-like_Ca-bd_dom"/>
</dbReference>
<dbReference type="SUPFAM" id="SSF56496">
    <property type="entry name" value="Fibrinogen C-terminal domain-like"/>
    <property type="match status" value="1"/>
</dbReference>
<dbReference type="PROSITE" id="PS51406">
    <property type="entry name" value="FIBRINOGEN_C_2"/>
    <property type="match status" value="1"/>
</dbReference>
<dbReference type="PROSITE" id="PS51233">
    <property type="entry name" value="VWFD"/>
    <property type="match status" value="1"/>
</dbReference>
<feature type="disulfide bond" evidence="3">
    <location>
        <begin position="542"/>
        <end position="551"/>
    </location>
</feature>
<keyword evidence="1" id="KW-0722">Serine protease inhibitor</keyword>
<dbReference type="Gene3D" id="3.90.215.10">
    <property type="entry name" value="Gamma Fibrinogen, chain A, domain 1"/>
    <property type="match status" value="1"/>
</dbReference>
<evidence type="ECO:0000259" key="6">
    <source>
        <dbReference type="PROSITE" id="PS51406"/>
    </source>
</evidence>
<feature type="domain" description="EGF-like" evidence="4">
    <location>
        <begin position="512"/>
        <end position="552"/>
    </location>
</feature>
<evidence type="ECO:0000313" key="7">
    <source>
        <dbReference type="Proteomes" id="UP000887577"/>
    </source>
</evidence>
<accession>A0A914XX63</accession>
<protein>
    <submittedName>
        <fullName evidence="8">Uncharacterized protein</fullName>
    </submittedName>
</protein>
<dbReference type="InterPro" id="IPR000152">
    <property type="entry name" value="EGF-type_Asp/Asn_hydroxyl_site"/>
</dbReference>
<dbReference type="InterPro" id="IPR036056">
    <property type="entry name" value="Fibrinogen-like_C"/>
</dbReference>
<dbReference type="PROSITE" id="PS00010">
    <property type="entry name" value="ASX_HYDROXYL"/>
    <property type="match status" value="1"/>
</dbReference>
<dbReference type="PROSITE" id="PS00022">
    <property type="entry name" value="EGF_1"/>
    <property type="match status" value="1"/>
</dbReference>
<organism evidence="7 8">
    <name type="scientific">Panagrolaimus superbus</name>
    <dbReference type="NCBI Taxonomy" id="310955"/>
    <lineage>
        <taxon>Eukaryota</taxon>
        <taxon>Metazoa</taxon>
        <taxon>Ecdysozoa</taxon>
        <taxon>Nematoda</taxon>
        <taxon>Chromadorea</taxon>
        <taxon>Rhabditida</taxon>
        <taxon>Tylenchina</taxon>
        <taxon>Panagrolaimomorpha</taxon>
        <taxon>Panagrolaimoidea</taxon>
        <taxon>Panagrolaimidae</taxon>
        <taxon>Panagrolaimus</taxon>
    </lineage>
</organism>
<feature type="domain" description="VWFD" evidence="5">
    <location>
        <begin position="81"/>
        <end position="282"/>
    </location>
</feature>
<dbReference type="WBParaSite" id="PSU_v2.g11121.t1">
    <property type="protein sequence ID" value="PSU_v2.g11121.t1"/>
    <property type="gene ID" value="PSU_v2.g11121"/>
</dbReference>
<dbReference type="InterPro" id="IPR001846">
    <property type="entry name" value="VWF_type-D"/>
</dbReference>
<evidence type="ECO:0000256" key="1">
    <source>
        <dbReference type="ARBA" id="ARBA00022900"/>
    </source>
</evidence>
<evidence type="ECO:0000313" key="8">
    <source>
        <dbReference type="WBParaSite" id="PSU_v2.g11121.t1"/>
    </source>
</evidence>
<dbReference type="AlphaFoldDB" id="A0A914XX63"/>
<dbReference type="SMART" id="SM00181">
    <property type="entry name" value="EGF"/>
    <property type="match status" value="3"/>
</dbReference>
<feature type="domain" description="EGF-like" evidence="4">
    <location>
        <begin position="37"/>
        <end position="77"/>
    </location>
</feature>
<evidence type="ECO:0000259" key="4">
    <source>
        <dbReference type="PROSITE" id="PS50026"/>
    </source>
</evidence>
<dbReference type="Pfam" id="PF00094">
    <property type="entry name" value="VWD"/>
    <property type="match status" value="1"/>
</dbReference>
<dbReference type="InterPro" id="IPR000742">
    <property type="entry name" value="EGF"/>
</dbReference>
<dbReference type="CDD" id="cd19941">
    <property type="entry name" value="TIL"/>
    <property type="match status" value="1"/>
</dbReference>
<dbReference type="SMART" id="SM00216">
    <property type="entry name" value="VWD"/>
    <property type="match status" value="1"/>
</dbReference>
<dbReference type="InterPro" id="IPR002181">
    <property type="entry name" value="Fibrinogen_a/b/g_C_dom"/>
</dbReference>
<comment type="caution">
    <text evidence="3">Lacks conserved residue(s) required for the propagation of feature annotation.</text>
</comment>
<dbReference type="InterPro" id="IPR002919">
    <property type="entry name" value="TIL_dom"/>
</dbReference>
<feature type="domain" description="Fibrinogen C-terminal" evidence="6">
    <location>
        <begin position="551"/>
        <end position="788"/>
    </location>
</feature>
<evidence type="ECO:0000256" key="3">
    <source>
        <dbReference type="PROSITE-ProRule" id="PRU00076"/>
    </source>
</evidence>
<dbReference type="InterPro" id="IPR036084">
    <property type="entry name" value="Ser_inhib-like_sf"/>
</dbReference>
<evidence type="ECO:0000259" key="5">
    <source>
        <dbReference type="PROSITE" id="PS51233"/>
    </source>
</evidence>
<dbReference type="InterPro" id="IPR052749">
    <property type="entry name" value="Alpha-tectorin"/>
</dbReference>
<dbReference type="CDD" id="cd00053">
    <property type="entry name" value="EGF"/>
    <property type="match status" value="1"/>
</dbReference>
<keyword evidence="7" id="KW-1185">Reference proteome</keyword>
<dbReference type="PROSITE" id="PS50026">
    <property type="entry name" value="EGF_3"/>
    <property type="match status" value="3"/>
</dbReference>
<dbReference type="Gene3D" id="2.10.25.10">
    <property type="entry name" value="Laminin"/>
    <property type="match status" value="4"/>
</dbReference>
<dbReference type="SUPFAM" id="SSF57196">
    <property type="entry name" value="EGF/Laminin"/>
    <property type="match status" value="1"/>
</dbReference>
<dbReference type="PANTHER" id="PTHR46160">
    <property type="entry name" value="ALPHA-TECTORIN-RELATED"/>
    <property type="match status" value="1"/>
</dbReference>
<keyword evidence="1" id="KW-0646">Protease inhibitor</keyword>
<dbReference type="PANTHER" id="PTHR46160:SF9">
    <property type="entry name" value="PROTEIN PRY2-RELATED"/>
    <property type="match status" value="1"/>
</dbReference>
<evidence type="ECO:0000256" key="2">
    <source>
        <dbReference type="ARBA" id="ARBA00023157"/>
    </source>
</evidence>
<dbReference type="GO" id="GO:0005509">
    <property type="term" value="F:calcium ion binding"/>
    <property type="evidence" value="ECO:0007669"/>
    <property type="project" value="InterPro"/>
</dbReference>
<feature type="domain" description="EGF-like" evidence="4">
    <location>
        <begin position="472"/>
        <end position="511"/>
    </location>
</feature>
<dbReference type="SUPFAM" id="SSF57567">
    <property type="entry name" value="Serine protease inhibitors"/>
    <property type="match status" value="1"/>
</dbReference>
<reference evidence="8" key="1">
    <citation type="submission" date="2022-11" db="UniProtKB">
        <authorList>
            <consortium name="WormBaseParasite"/>
        </authorList>
    </citation>
    <scope>IDENTIFICATION</scope>
</reference>
<dbReference type="InterPro" id="IPR014716">
    <property type="entry name" value="Fibrinogen_a/b/g_C_1"/>
</dbReference>
<keyword evidence="2 3" id="KW-1015">Disulfide bond</keyword>
<dbReference type="SMART" id="SM00186">
    <property type="entry name" value="FBG"/>
    <property type="match status" value="1"/>
</dbReference>
<dbReference type="Pfam" id="PF01826">
    <property type="entry name" value="TIL"/>
    <property type="match status" value="1"/>
</dbReference>
<dbReference type="CDD" id="cd00054">
    <property type="entry name" value="EGF_CA"/>
    <property type="match status" value="1"/>
</dbReference>
<dbReference type="GO" id="GO:0004867">
    <property type="term" value="F:serine-type endopeptidase inhibitor activity"/>
    <property type="evidence" value="ECO:0007669"/>
    <property type="project" value="UniProtKB-KW"/>
</dbReference>
<dbReference type="Pfam" id="PF00147">
    <property type="entry name" value="Fibrinogen_C"/>
    <property type="match status" value="1"/>
</dbReference>